<proteinExistence type="predicted"/>
<dbReference type="EMBL" id="JANAKD010000290">
    <property type="protein sequence ID" value="KAJ3495361.1"/>
    <property type="molecule type" value="Genomic_DNA"/>
</dbReference>
<protein>
    <submittedName>
        <fullName evidence="1">Uncharacterized protein</fullName>
    </submittedName>
</protein>
<dbReference type="Proteomes" id="UP001148737">
    <property type="component" value="Unassembled WGS sequence"/>
</dbReference>
<organism evidence="1 2">
    <name type="scientific">Lecanicillium saksenae</name>
    <dbReference type="NCBI Taxonomy" id="468837"/>
    <lineage>
        <taxon>Eukaryota</taxon>
        <taxon>Fungi</taxon>
        <taxon>Dikarya</taxon>
        <taxon>Ascomycota</taxon>
        <taxon>Pezizomycotina</taxon>
        <taxon>Sordariomycetes</taxon>
        <taxon>Hypocreomycetidae</taxon>
        <taxon>Hypocreales</taxon>
        <taxon>Cordycipitaceae</taxon>
        <taxon>Lecanicillium</taxon>
    </lineage>
</organism>
<evidence type="ECO:0000313" key="2">
    <source>
        <dbReference type="Proteomes" id="UP001148737"/>
    </source>
</evidence>
<name>A0ACC1R0R4_9HYPO</name>
<gene>
    <name evidence="1" type="ORF">NLG97_g3456</name>
</gene>
<keyword evidence="2" id="KW-1185">Reference proteome</keyword>
<accession>A0ACC1R0R4</accession>
<sequence length="485" mass="54464">MVGVPRSTGCQLCRKRRVKCDEVRPLCGNCTRYGAECPGYERNLKFVSEKHHVRTKKKNQSTSPGGGSVWTVSSPATTASSSHGSHSPASSNHSIMVIEPAPNRGQFITTMVETARVAIEERDASGYFSWVRFGTVGSFAILDGALCSLAMHLVGKEMKDSNMIARSRTIYGQSLHSLQQALNHPNRWRASETLCTAILLCVYELFAGTNSSDSWLQHARGIGILMEQRGAKAHREGWDAAMLLSFRGVLIMSDLFFPRGDECFLTRPEWREVMRDRGRHLLQAPDFSDEAIEAVDEFNNRLAEIPAVVKVGFPVMEAAKQGLPIDLDAAAKTCRLAAACHIRMTEFWSTYGHLFPEPFESPSLDPLSLYPVVLRYEKRWASTLQMGYYATMCLLQEFMQKLGWTQPFAIPQKEYASIILRSVEDISQGPLGPYRIGYALRIAYELADAEAQQWIRALLDRFKSTYAATDKQSYPEMRTDNEGYR</sequence>
<evidence type="ECO:0000313" key="1">
    <source>
        <dbReference type="EMBL" id="KAJ3495361.1"/>
    </source>
</evidence>
<reference evidence="1" key="1">
    <citation type="submission" date="2022-07" db="EMBL/GenBank/DDBJ databases">
        <title>Genome Sequence of Lecanicillium saksenae.</title>
        <authorList>
            <person name="Buettner E."/>
        </authorList>
    </citation>
    <scope>NUCLEOTIDE SEQUENCE</scope>
    <source>
        <strain evidence="1">VT-O1</strain>
    </source>
</reference>
<comment type="caution">
    <text evidence="1">The sequence shown here is derived from an EMBL/GenBank/DDBJ whole genome shotgun (WGS) entry which is preliminary data.</text>
</comment>